<evidence type="ECO:0000313" key="2">
    <source>
        <dbReference type="Proteomes" id="UP000008913"/>
    </source>
</evidence>
<protein>
    <submittedName>
        <fullName evidence="1">Uncharacterized protein ORF2</fullName>
    </submittedName>
</protein>
<dbReference type="Proteomes" id="UP000008913">
    <property type="component" value="Segment"/>
</dbReference>
<dbReference type="RefSeq" id="YP_009017723.1">
    <property type="nucleotide sequence ID" value="NC_023736.1"/>
</dbReference>
<dbReference type="KEGG" id="vg:18559144"/>
<evidence type="ECO:0000313" key="1">
    <source>
        <dbReference type="EMBL" id="BAJ51790.1"/>
    </source>
</evidence>
<accession>E5RUY2</accession>
<sequence length="52" mass="5874">MSYLLSYKAREPGVRYLVTKYEEFADIASILDRAGELIQAGFAVHIEPIATR</sequence>
<dbReference type="EMBL" id="AB597179">
    <property type="protein sequence ID" value="BAJ51790.1"/>
    <property type="molecule type" value="Genomic_DNA"/>
</dbReference>
<proteinExistence type="predicted"/>
<organism evidence="1 2">
    <name type="scientific">Ralstonia phage RSB2</name>
    <dbReference type="NCBI Taxonomy" id="913183"/>
    <lineage>
        <taxon>Viruses</taxon>
        <taxon>Duplodnaviria</taxon>
        <taxon>Heunggongvirae</taxon>
        <taxon>Uroviricota</taxon>
        <taxon>Caudoviricetes</taxon>
        <taxon>Autographivirales</taxon>
        <taxon>Autotranscriptaviridae</taxon>
        <taxon>Kelmasvirus</taxon>
        <taxon>Kelmasvirus RSB2</taxon>
    </lineage>
</organism>
<gene>
    <name evidence="1" type="primary">ORF2</name>
</gene>
<keyword evidence="2" id="KW-1185">Reference proteome</keyword>
<name>E5RUY2_9CAUD</name>
<dbReference type="GeneID" id="18559144"/>
<reference evidence="1 2" key="1">
    <citation type="submission" date="2010-10" db="EMBL/GenBank/DDBJ databases">
        <title>Genomic analysis of Ralstonia solanacearum phages RSB2 and RSB3.</title>
        <authorList>
            <person name="Kawasaki T."/>
            <person name="Ishikawa H."/>
            <person name="Shimizu M."/>
            <person name="Omoto W."/>
            <person name="Fujie M."/>
            <person name="Yamada T."/>
        </authorList>
    </citation>
    <scope>NUCLEOTIDE SEQUENCE [LARGE SCALE GENOMIC DNA]</scope>
    <source>
        <strain evidence="1">RSB2</strain>
    </source>
</reference>